<dbReference type="InterPro" id="IPR036291">
    <property type="entry name" value="NAD(P)-bd_dom_sf"/>
</dbReference>
<dbReference type="FunFam" id="3.40.50.720:FF:000084">
    <property type="entry name" value="Short-chain dehydrogenase reductase"/>
    <property type="match status" value="1"/>
</dbReference>
<dbReference type="RefSeq" id="WP_192028578.1">
    <property type="nucleotide sequence ID" value="NZ_JACYTR010000007.1"/>
</dbReference>
<dbReference type="GO" id="GO:0016491">
    <property type="term" value="F:oxidoreductase activity"/>
    <property type="evidence" value="ECO:0007669"/>
    <property type="project" value="UniProtKB-KW"/>
</dbReference>
<dbReference type="CDD" id="cd05233">
    <property type="entry name" value="SDR_c"/>
    <property type="match status" value="1"/>
</dbReference>
<comment type="caution">
    <text evidence="4">The sequence shown here is derived from an EMBL/GenBank/DDBJ whole genome shotgun (WGS) entry which is preliminary data.</text>
</comment>
<dbReference type="EMBL" id="JACYTR010000007">
    <property type="protein sequence ID" value="MBD8525239.1"/>
    <property type="molecule type" value="Genomic_DNA"/>
</dbReference>
<keyword evidence="2" id="KW-0560">Oxidoreductase</keyword>
<dbReference type="PRINTS" id="PR00081">
    <property type="entry name" value="GDHRDH"/>
</dbReference>
<dbReference type="Proteomes" id="UP000613768">
    <property type="component" value="Unassembled WGS sequence"/>
</dbReference>
<organism evidence="4 5">
    <name type="scientific">Pseudomarimonas arenosa</name>
    <dbReference type="NCBI Taxonomy" id="2774145"/>
    <lineage>
        <taxon>Bacteria</taxon>
        <taxon>Pseudomonadati</taxon>
        <taxon>Pseudomonadota</taxon>
        <taxon>Gammaproteobacteria</taxon>
        <taxon>Lysobacterales</taxon>
        <taxon>Lysobacteraceae</taxon>
        <taxon>Pseudomarimonas</taxon>
    </lineage>
</organism>
<dbReference type="PANTHER" id="PTHR44196:SF1">
    <property type="entry name" value="DEHYDROGENASE_REDUCTASE SDR FAMILY MEMBER 7B"/>
    <property type="match status" value="1"/>
</dbReference>
<evidence type="ECO:0000256" key="2">
    <source>
        <dbReference type="ARBA" id="ARBA00023002"/>
    </source>
</evidence>
<dbReference type="InterPro" id="IPR002347">
    <property type="entry name" value="SDR_fam"/>
</dbReference>
<dbReference type="PRINTS" id="PR00080">
    <property type="entry name" value="SDRFAMILY"/>
</dbReference>
<gene>
    <name evidence="4" type="ORF">IFO71_05730</name>
</gene>
<dbReference type="SUPFAM" id="SSF51735">
    <property type="entry name" value="NAD(P)-binding Rossmann-fold domains"/>
    <property type="match status" value="1"/>
</dbReference>
<accession>A0AAW3ZKL7</accession>
<dbReference type="Gene3D" id="3.40.50.720">
    <property type="entry name" value="NAD(P)-binding Rossmann-like Domain"/>
    <property type="match status" value="1"/>
</dbReference>
<dbReference type="PANTHER" id="PTHR44196">
    <property type="entry name" value="DEHYDROGENASE/REDUCTASE SDR FAMILY MEMBER 7B"/>
    <property type="match status" value="1"/>
</dbReference>
<dbReference type="PROSITE" id="PS00061">
    <property type="entry name" value="ADH_SHORT"/>
    <property type="match status" value="1"/>
</dbReference>
<keyword evidence="5" id="KW-1185">Reference proteome</keyword>
<reference evidence="4 5" key="1">
    <citation type="submission" date="2020-09" db="EMBL/GenBank/DDBJ databases">
        <title>Pseudoxanthomonas sp. CAU 1598 isolated from sand of Yaerae Beach.</title>
        <authorList>
            <person name="Kim W."/>
        </authorList>
    </citation>
    <scope>NUCLEOTIDE SEQUENCE [LARGE SCALE GENOMIC DNA]</scope>
    <source>
        <strain evidence="4 5">CAU 1598</strain>
    </source>
</reference>
<proteinExistence type="inferred from homology"/>
<dbReference type="Pfam" id="PF00106">
    <property type="entry name" value="adh_short"/>
    <property type="match status" value="1"/>
</dbReference>
<evidence type="ECO:0000256" key="3">
    <source>
        <dbReference type="RuleBase" id="RU000363"/>
    </source>
</evidence>
<dbReference type="GO" id="GO:0016020">
    <property type="term" value="C:membrane"/>
    <property type="evidence" value="ECO:0007669"/>
    <property type="project" value="TreeGrafter"/>
</dbReference>
<dbReference type="AlphaFoldDB" id="A0AAW3ZKL7"/>
<evidence type="ECO:0000313" key="5">
    <source>
        <dbReference type="Proteomes" id="UP000613768"/>
    </source>
</evidence>
<name>A0AAW3ZKL7_9GAMM</name>
<comment type="similarity">
    <text evidence="1 3">Belongs to the short-chain dehydrogenases/reductases (SDR) family.</text>
</comment>
<protein>
    <submittedName>
        <fullName evidence="4">SDR family NAD(P)-dependent oxidoreductase</fullName>
    </submittedName>
</protein>
<sequence length="265" mass="28715">MTQRRVLITGGGSGLGRALAQRYARSGAAVAVVDLDRGRAEETVSLLGGDPHWAQQADVASDDSMQALAEAVQQRWGGVDVLLNNAGIASGGPMVGSTMKEWREVLEINLLGVVRGCLAFLPGMLAQGRGQVINTASFAGLAGAPNIMSYGVSKAGVVTLSEQLRAEVIDQGIRVSVICPAFFQTNLLESWRGDQRMKKFGEKMMQTSTDTLDGVADRVFEAAERGDFMILPTQREPMRWRIKRWFPKYYFKKLRALAGHGRAGG</sequence>
<evidence type="ECO:0000313" key="4">
    <source>
        <dbReference type="EMBL" id="MBD8525239.1"/>
    </source>
</evidence>
<evidence type="ECO:0000256" key="1">
    <source>
        <dbReference type="ARBA" id="ARBA00006484"/>
    </source>
</evidence>
<dbReference type="InterPro" id="IPR020904">
    <property type="entry name" value="Sc_DH/Rdtase_CS"/>
</dbReference>